<dbReference type="EMBL" id="LXQA011206144">
    <property type="protein sequence ID" value="MCI88929.1"/>
    <property type="molecule type" value="Genomic_DNA"/>
</dbReference>
<protein>
    <submittedName>
        <fullName evidence="1">Uncharacterized protein</fullName>
    </submittedName>
</protein>
<proteinExistence type="predicted"/>
<evidence type="ECO:0000313" key="2">
    <source>
        <dbReference type="Proteomes" id="UP000265520"/>
    </source>
</evidence>
<organism evidence="1 2">
    <name type="scientific">Trifolium medium</name>
    <dbReference type="NCBI Taxonomy" id="97028"/>
    <lineage>
        <taxon>Eukaryota</taxon>
        <taxon>Viridiplantae</taxon>
        <taxon>Streptophyta</taxon>
        <taxon>Embryophyta</taxon>
        <taxon>Tracheophyta</taxon>
        <taxon>Spermatophyta</taxon>
        <taxon>Magnoliopsida</taxon>
        <taxon>eudicotyledons</taxon>
        <taxon>Gunneridae</taxon>
        <taxon>Pentapetalae</taxon>
        <taxon>rosids</taxon>
        <taxon>fabids</taxon>
        <taxon>Fabales</taxon>
        <taxon>Fabaceae</taxon>
        <taxon>Papilionoideae</taxon>
        <taxon>50 kb inversion clade</taxon>
        <taxon>NPAAA clade</taxon>
        <taxon>Hologalegina</taxon>
        <taxon>IRL clade</taxon>
        <taxon>Trifolieae</taxon>
        <taxon>Trifolium</taxon>
    </lineage>
</organism>
<feature type="non-terminal residue" evidence="1">
    <location>
        <position position="52"/>
    </location>
</feature>
<dbReference type="AlphaFoldDB" id="A0A392VNF6"/>
<keyword evidence="2" id="KW-1185">Reference proteome</keyword>
<evidence type="ECO:0000313" key="1">
    <source>
        <dbReference type="EMBL" id="MCI88929.1"/>
    </source>
</evidence>
<comment type="caution">
    <text evidence="1">The sequence shown here is derived from an EMBL/GenBank/DDBJ whole genome shotgun (WGS) entry which is preliminary data.</text>
</comment>
<sequence>MAEVTIPPCQLERMCQFSHGSWMAHVPVQPWQLDGAGGNSTIAARQILSKRG</sequence>
<accession>A0A392VNF6</accession>
<reference evidence="1 2" key="1">
    <citation type="journal article" date="2018" name="Front. Plant Sci.">
        <title>Red Clover (Trifolium pratense) and Zigzag Clover (T. medium) - A Picture of Genomic Similarities and Differences.</title>
        <authorList>
            <person name="Dluhosova J."/>
            <person name="Istvanek J."/>
            <person name="Nedelnik J."/>
            <person name="Repkova J."/>
        </authorList>
    </citation>
    <scope>NUCLEOTIDE SEQUENCE [LARGE SCALE GENOMIC DNA]</scope>
    <source>
        <strain evidence="2">cv. 10/8</strain>
        <tissue evidence="1">Leaf</tissue>
    </source>
</reference>
<name>A0A392VNF6_9FABA</name>
<dbReference type="Proteomes" id="UP000265520">
    <property type="component" value="Unassembled WGS sequence"/>
</dbReference>